<dbReference type="AlphaFoldDB" id="A0A284S185"/>
<dbReference type="EMBL" id="FUEG01000025">
    <property type="protein sequence ID" value="SJL14771.1"/>
    <property type="molecule type" value="Genomic_DNA"/>
</dbReference>
<accession>A0A284S185</accession>
<organism evidence="1 2">
    <name type="scientific">Armillaria ostoyae</name>
    <name type="common">Armillaria root rot fungus</name>
    <dbReference type="NCBI Taxonomy" id="47428"/>
    <lineage>
        <taxon>Eukaryota</taxon>
        <taxon>Fungi</taxon>
        <taxon>Dikarya</taxon>
        <taxon>Basidiomycota</taxon>
        <taxon>Agaricomycotina</taxon>
        <taxon>Agaricomycetes</taxon>
        <taxon>Agaricomycetidae</taxon>
        <taxon>Agaricales</taxon>
        <taxon>Marasmiineae</taxon>
        <taxon>Physalacriaceae</taxon>
        <taxon>Armillaria</taxon>
    </lineage>
</organism>
<name>A0A284S185_ARMOS</name>
<gene>
    <name evidence="1" type="ORF">ARMOST_18239</name>
</gene>
<protein>
    <submittedName>
        <fullName evidence="1">Uncharacterized protein</fullName>
    </submittedName>
</protein>
<evidence type="ECO:0000313" key="2">
    <source>
        <dbReference type="Proteomes" id="UP000219338"/>
    </source>
</evidence>
<reference evidence="2" key="1">
    <citation type="journal article" date="2017" name="Nat. Ecol. Evol.">
        <title>Genome expansion and lineage-specific genetic innovations in the forest pathogenic fungi Armillaria.</title>
        <authorList>
            <person name="Sipos G."/>
            <person name="Prasanna A.N."/>
            <person name="Walter M.C."/>
            <person name="O'Connor E."/>
            <person name="Balint B."/>
            <person name="Krizsan K."/>
            <person name="Kiss B."/>
            <person name="Hess J."/>
            <person name="Varga T."/>
            <person name="Slot J."/>
            <person name="Riley R."/>
            <person name="Boka B."/>
            <person name="Rigling D."/>
            <person name="Barry K."/>
            <person name="Lee J."/>
            <person name="Mihaltcheva S."/>
            <person name="LaButti K."/>
            <person name="Lipzen A."/>
            <person name="Waldron R."/>
            <person name="Moloney N.M."/>
            <person name="Sperisen C."/>
            <person name="Kredics L."/>
            <person name="Vagvoelgyi C."/>
            <person name="Patrignani A."/>
            <person name="Fitzpatrick D."/>
            <person name="Nagy I."/>
            <person name="Doyle S."/>
            <person name="Anderson J.B."/>
            <person name="Grigoriev I.V."/>
            <person name="Gueldener U."/>
            <person name="Muensterkoetter M."/>
            <person name="Nagy L.G."/>
        </authorList>
    </citation>
    <scope>NUCLEOTIDE SEQUENCE [LARGE SCALE GENOMIC DNA]</scope>
    <source>
        <strain evidence="2">C18/9</strain>
    </source>
</reference>
<sequence>MRNEPGMAHCLPSSKRLEQSCYELDDDYRYCRATEWRISQQDRSSN</sequence>
<proteinExistence type="predicted"/>
<evidence type="ECO:0000313" key="1">
    <source>
        <dbReference type="EMBL" id="SJL14771.1"/>
    </source>
</evidence>
<dbReference type="Proteomes" id="UP000219338">
    <property type="component" value="Unassembled WGS sequence"/>
</dbReference>
<keyword evidence="2" id="KW-1185">Reference proteome</keyword>